<reference evidence="2 3" key="1">
    <citation type="journal article" date="2014" name="Int. J. Syst. Evol. Microbiol.">
        <title>Complete genome sequence of Corynebacterium casei LMG S-19264T (=DSM 44701T), isolated from a smear-ripened cheese.</title>
        <authorList>
            <consortium name="US DOE Joint Genome Institute (JGI-PGF)"/>
            <person name="Walter F."/>
            <person name="Albersmeier A."/>
            <person name="Kalinowski J."/>
            <person name="Ruckert C."/>
        </authorList>
    </citation>
    <scope>NUCLEOTIDE SEQUENCE [LARGE SCALE GENOMIC DNA]</scope>
    <source>
        <strain evidence="2 3">CGMCC 1.9161</strain>
    </source>
</reference>
<proteinExistence type="predicted"/>
<accession>A0A917V3Q2</accession>
<dbReference type="EMBL" id="BMMF01000006">
    <property type="protein sequence ID" value="GGK35393.1"/>
    <property type="molecule type" value="Genomic_DNA"/>
</dbReference>
<evidence type="ECO:0000259" key="1">
    <source>
        <dbReference type="Pfam" id="PF20056"/>
    </source>
</evidence>
<name>A0A917V3Q2_9HYPH</name>
<sequence length="86" mass="9209">MKSMIEGLRRAAERPRLMGEMMARLGVAPEGQDDPAADLALAQAARRCAGCGHEGACRSWLAETERAEHAPSFCANAGVLESLARR</sequence>
<protein>
    <recommendedName>
        <fullName evidence="1">DUF6455 domain-containing protein</fullName>
    </recommendedName>
</protein>
<dbReference type="RefSeq" id="WP_188912940.1">
    <property type="nucleotide sequence ID" value="NZ_BMMF01000006.1"/>
</dbReference>
<dbReference type="Pfam" id="PF20056">
    <property type="entry name" value="DUF6455"/>
    <property type="match status" value="1"/>
</dbReference>
<evidence type="ECO:0000313" key="2">
    <source>
        <dbReference type="EMBL" id="GGK35393.1"/>
    </source>
</evidence>
<keyword evidence="3" id="KW-1185">Reference proteome</keyword>
<dbReference type="Proteomes" id="UP000600449">
    <property type="component" value="Unassembled WGS sequence"/>
</dbReference>
<dbReference type="AlphaFoldDB" id="A0A917V3Q2"/>
<feature type="domain" description="DUF6455" evidence="1">
    <location>
        <begin position="9"/>
        <end position="85"/>
    </location>
</feature>
<dbReference type="InterPro" id="IPR045601">
    <property type="entry name" value="DUF6455"/>
</dbReference>
<comment type="caution">
    <text evidence="2">The sequence shown here is derived from an EMBL/GenBank/DDBJ whole genome shotgun (WGS) entry which is preliminary data.</text>
</comment>
<evidence type="ECO:0000313" key="3">
    <source>
        <dbReference type="Proteomes" id="UP000600449"/>
    </source>
</evidence>
<organism evidence="2 3">
    <name type="scientific">Salinarimonas ramus</name>
    <dbReference type="NCBI Taxonomy" id="690164"/>
    <lineage>
        <taxon>Bacteria</taxon>
        <taxon>Pseudomonadati</taxon>
        <taxon>Pseudomonadota</taxon>
        <taxon>Alphaproteobacteria</taxon>
        <taxon>Hyphomicrobiales</taxon>
        <taxon>Salinarimonadaceae</taxon>
        <taxon>Salinarimonas</taxon>
    </lineage>
</organism>
<gene>
    <name evidence="2" type="ORF">GCM10011322_22790</name>
</gene>